<organism evidence="1">
    <name type="scientific">Solanum chacoense</name>
    <name type="common">Chaco potato</name>
    <dbReference type="NCBI Taxonomy" id="4108"/>
    <lineage>
        <taxon>Eukaryota</taxon>
        <taxon>Viridiplantae</taxon>
        <taxon>Streptophyta</taxon>
        <taxon>Embryophyta</taxon>
        <taxon>Tracheophyta</taxon>
        <taxon>Spermatophyta</taxon>
        <taxon>Magnoliopsida</taxon>
        <taxon>eudicotyledons</taxon>
        <taxon>Gunneridae</taxon>
        <taxon>Pentapetalae</taxon>
        <taxon>asterids</taxon>
        <taxon>lamiids</taxon>
        <taxon>Solanales</taxon>
        <taxon>Solanaceae</taxon>
        <taxon>Solanoideae</taxon>
        <taxon>Solaneae</taxon>
        <taxon>Solanum</taxon>
    </lineage>
</organism>
<protein>
    <submittedName>
        <fullName evidence="1">Putative ovule protein</fullName>
    </submittedName>
</protein>
<feature type="non-terminal residue" evidence="1">
    <location>
        <position position="1"/>
    </location>
</feature>
<reference evidence="1" key="1">
    <citation type="submission" date="2015-12" db="EMBL/GenBank/DDBJ databases">
        <title>Gene expression during late stages of embryo sac development: a critical building block for successful pollen-pistil interactions.</title>
        <authorList>
            <person name="Liu Y."/>
            <person name="Joly V."/>
            <person name="Sabar M."/>
            <person name="Matton D.P."/>
        </authorList>
    </citation>
    <scope>NUCLEOTIDE SEQUENCE</scope>
</reference>
<proteinExistence type="predicted"/>
<sequence>GLDQDSRMLLGSFASFEDHVESLFHTPHRWYHRGRVRQQLSRSQFFTMHKVGYMMHLNSRP</sequence>
<dbReference type="EMBL" id="GEDG01032263">
    <property type="protein sequence ID" value="JAP10904.1"/>
    <property type="molecule type" value="Transcribed_RNA"/>
</dbReference>
<dbReference type="AlphaFoldDB" id="A0A0V0GS59"/>
<accession>A0A0V0GS59</accession>
<evidence type="ECO:0000313" key="1">
    <source>
        <dbReference type="EMBL" id="JAP10904.1"/>
    </source>
</evidence>
<name>A0A0V0GS59_SOLCH</name>